<proteinExistence type="predicted"/>
<dbReference type="Proteomes" id="UP000037784">
    <property type="component" value="Unassembled WGS sequence"/>
</dbReference>
<keyword evidence="2" id="KW-1185">Reference proteome</keyword>
<reference evidence="2" key="2">
    <citation type="submission" date="2015-08" db="EMBL/GenBank/DDBJ databases">
        <title>Draft Genome Sequence of a Heterotrophic Facultative Anaerobic Bacterium Ardenticatena maritima Strain 110S.</title>
        <authorList>
            <person name="Kawaichi S."/>
            <person name="Yoshida T."/>
            <person name="Sako Y."/>
            <person name="Nakamura R."/>
        </authorList>
    </citation>
    <scope>NUCLEOTIDE SEQUENCE [LARGE SCALE GENOMIC DNA]</scope>
    <source>
        <strain evidence="2">110S</strain>
    </source>
</reference>
<accession>A0A0M8KB94</accession>
<dbReference type="InParanoid" id="A0A0M8KB94"/>
<dbReference type="AlphaFoldDB" id="A0A0M8KB94"/>
<organism evidence="1 2">
    <name type="scientific">Ardenticatena maritima</name>
    <dbReference type="NCBI Taxonomy" id="872965"/>
    <lineage>
        <taxon>Bacteria</taxon>
        <taxon>Bacillati</taxon>
        <taxon>Chloroflexota</taxon>
        <taxon>Ardenticatenia</taxon>
        <taxon>Ardenticatenales</taxon>
        <taxon>Ardenticatenaceae</taxon>
        <taxon>Ardenticatena</taxon>
    </lineage>
</organism>
<comment type="caution">
    <text evidence="1">The sequence shown here is derived from an EMBL/GenBank/DDBJ whole genome shotgun (WGS) entry which is preliminary data.</text>
</comment>
<sequence>MHANGAHKRSVCFAGATHCNVFVFWCKKTYNQSGLANINTYTKEL</sequence>
<evidence type="ECO:0000313" key="2">
    <source>
        <dbReference type="Proteomes" id="UP000037784"/>
    </source>
</evidence>
<protein>
    <submittedName>
        <fullName evidence="1">Uncharacterized protein</fullName>
    </submittedName>
</protein>
<reference evidence="1 2" key="1">
    <citation type="journal article" date="2015" name="Genome Announc.">
        <title>Draft Genome Sequence of a Heterotrophic Facultative Anaerobic Thermophilic Bacterium, Ardenticatena maritima Strain 110ST.</title>
        <authorList>
            <person name="Kawaichi S."/>
            <person name="Yoshida T."/>
            <person name="Sako Y."/>
            <person name="Nakamura R."/>
        </authorList>
    </citation>
    <scope>NUCLEOTIDE SEQUENCE [LARGE SCALE GENOMIC DNA]</scope>
    <source>
        <strain evidence="1 2">110S</strain>
    </source>
</reference>
<gene>
    <name evidence="1" type="ORF">ARMA_2509</name>
</gene>
<name>A0A0M8KB94_9CHLR</name>
<evidence type="ECO:0000313" key="1">
    <source>
        <dbReference type="EMBL" id="GAP64086.1"/>
    </source>
</evidence>
<dbReference type="EMBL" id="BBZA01000225">
    <property type="protein sequence ID" value="GAP64086.1"/>
    <property type="molecule type" value="Genomic_DNA"/>
</dbReference>